<organism evidence="1 2">
    <name type="scientific">Pigmentiphaga daeguensis</name>
    <dbReference type="NCBI Taxonomy" id="414049"/>
    <lineage>
        <taxon>Bacteria</taxon>
        <taxon>Pseudomonadati</taxon>
        <taxon>Pseudomonadota</taxon>
        <taxon>Betaproteobacteria</taxon>
        <taxon>Burkholderiales</taxon>
        <taxon>Alcaligenaceae</taxon>
        <taxon>Pigmentiphaga</taxon>
    </lineage>
</organism>
<protein>
    <recommendedName>
        <fullName evidence="3">4,5-dihydroxyphthalate decarboxylase</fullName>
    </recommendedName>
</protein>
<evidence type="ECO:0000313" key="1">
    <source>
        <dbReference type="EMBL" id="GAA0504055.1"/>
    </source>
</evidence>
<sequence length="314" mass="34408">MTNMAQPAAVHIGATPSFHTQPLLSGLIDVPGLAYRVSATRTIDECTMKALRGELDVAEMSLATFVKARERDDSLVGLPVFARKLVSQYAFCREGSELSGHKSLAGRRVAVPQYWLTAALWHRWYLGMHGVDTAGVVWCPLADDRLAGMSYPEGVQIDWSLKGRGPADVLRSGDADCFIFARRPLDMTGLRYLSPDPAGEALALARQTGVVPVTHVIAVRAALLRERPGLAGALVELYTRALHHAAQEVAHEAAQFLPLGDLEQDRTRAALGEHWNEYGWKHSEPALRVFCEAAVAQGMVREVDVDHAFLRLEP</sequence>
<dbReference type="RefSeq" id="WP_338616769.1">
    <property type="nucleotide sequence ID" value="NZ_BAAAEN010000006.1"/>
</dbReference>
<proteinExistence type="predicted"/>
<reference evidence="2" key="1">
    <citation type="journal article" date="2019" name="Int. J. Syst. Evol. Microbiol.">
        <title>The Global Catalogue of Microorganisms (GCM) 10K type strain sequencing project: providing services to taxonomists for standard genome sequencing and annotation.</title>
        <authorList>
            <consortium name="The Broad Institute Genomics Platform"/>
            <consortium name="The Broad Institute Genome Sequencing Center for Infectious Disease"/>
            <person name="Wu L."/>
            <person name="Ma J."/>
        </authorList>
    </citation>
    <scope>NUCLEOTIDE SEQUENCE [LARGE SCALE GENOMIC DNA]</scope>
    <source>
        <strain evidence="2">JCM 14330</strain>
    </source>
</reference>
<dbReference type="Proteomes" id="UP001501706">
    <property type="component" value="Unassembled WGS sequence"/>
</dbReference>
<evidence type="ECO:0000313" key="2">
    <source>
        <dbReference type="Proteomes" id="UP001501706"/>
    </source>
</evidence>
<gene>
    <name evidence="1" type="ORF">GCM10009097_21130</name>
</gene>
<accession>A0ABP3LR05</accession>
<dbReference type="EMBL" id="BAAAEN010000006">
    <property type="protein sequence ID" value="GAA0504055.1"/>
    <property type="molecule type" value="Genomic_DNA"/>
</dbReference>
<dbReference type="SUPFAM" id="SSF53850">
    <property type="entry name" value="Periplasmic binding protein-like II"/>
    <property type="match status" value="1"/>
</dbReference>
<evidence type="ECO:0008006" key="3">
    <source>
        <dbReference type="Google" id="ProtNLM"/>
    </source>
</evidence>
<keyword evidence="2" id="KW-1185">Reference proteome</keyword>
<name>A0ABP3LR05_9BURK</name>
<comment type="caution">
    <text evidence="1">The sequence shown here is derived from an EMBL/GenBank/DDBJ whole genome shotgun (WGS) entry which is preliminary data.</text>
</comment>